<comment type="caution">
    <text evidence="1">The sequence shown here is derived from an EMBL/GenBank/DDBJ whole genome shotgun (WGS) entry which is preliminary data.</text>
</comment>
<reference evidence="1 2" key="1">
    <citation type="journal article" date="2019" name="Sci. Rep.">
        <title>A high-quality genome of Eragrostis curvula grass provides insights into Poaceae evolution and supports new strategies to enhance forage quality.</title>
        <authorList>
            <person name="Carballo J."/>
            <person name="Santos B.A.C.M."/>
            <person name="Zappacosta D."/>
            <person name="Garbus I."/>
            <person name="Selva J.P."/>
            <person name="Gallo C.A."/>
            <person name="Diaz A."/>
            <person name="Albertini E."/>
            <person name="Caccamo M."/>
            <person name="Echenique V."/>
        </authorList>
    </citation>
    <scope>NUCLEOTIDE SEQUENCE [LARGE SCALE GENOMIC DNA]</scope>
    <source>
        <strain evidence="2">cv. Victoria</strain>
        <tissue evidence="1">Leaf</tissue>
    </source>
</reference>
<dbReference type="AlphaFoldDB" id="A0A5J9U497"/>
<organism evidence="1 2">
    <name type="scientific">Eragrostis curvula</name>
    <name type="common">weeping love grass</name>
    <dbReference type="NCBI Taxonomy" id="38414"/>
    <lineage>
        <taxon>Eukaryota</taxon>
        <taxon>Viridiplantae</taxon>
        <taxon>Streptophyta</taxon>
        <taxon>Embryophyta</taxon>
        <taxon>Tracheophyta</taxon>
        <taxon>Spermatophyta</taxon>
        <taxon>Magnoliopsida</taxon>
        <taxon>Liliopsida</taxon>
        <taxon>Poales</taxon>
        <taxon>Poaceae</taxon>
        <taxon>PACMAD clade</taxon>
        <taxon>Chloridoideae</taxon>
        <taxon>Eragrostideae</taxon>
        <taxon>Eragrostidinae</taxon>
        <taxon>Eragrostis</taxon>
    </lineage>
</organism>
<dbReference type="Gramene" id="TVU18509">
    <property type="protein sequence ID" value="TVU18509"/>
    <property type="gene ID" value="EJB05_34612"/>
</dbReference>
<name>A0A5J9U497_9POAL</name>
<dbReference type="InterPro" id="IPR036047">
    <property type="entry name" value="F-box-like_dom_sf"/>
</dbReference>
<keyword evidence="2" id="KW-1185">Reference proteome</keyword>
<dbReference type="EMBL" id="RWGY01000029">
    <property type="protein sequence ID" value="TVU18509.1"/>
    <property type="molecule type" value="Genomic_DNA"/>
</dbReference>
<dbReference type="SUPFAM" id="SSF81383">
    <property type="entry name" value="F-box domain"/>
    <property type="match status" value="1"/>
</dbReference>
<protein>
    <recommendedName>
        <fullName evidence="3">FBD domain-containing protein</fullName>
    </recommendedName>
</protein>
<dbReference type="InterPro" id="IPR032675">
    <property type="entry name" value="LRR_dom_sf"/>
</dbReference>
<evidence type="ECO:0008006" key="3">
    <source>
        <dbReference type="Google" id="ProtNLM"/>
    </source>
</evidence>
<dbReference type="PANTHER" id="PTHR34709">
    <property type="entry name" value="OS10G0396666 PROTEIN"/>
    <property type="match status" value="1"/>
</dbReference>
<sequence length="451" mass="50581">MALQEGDVLPEHGDGDGVDGISDLPDELLLKVLACLGSAREAARTGVLSIRWCGLWTRLSEYTFRDVKPEAVEAALANVTLPALDRLDIEVPLNEWWDWDPVDRAASLLRAAARLSIESVSVVLEYQMGVEVPAIVLPCFDRTSSLILNSYNVPFAPPRGGEFSRLERLELTTGCNIFAALLPNCPRLRVLRIHGCQALEVTVHSATLEELAVECASCSGIRRIDVDTPQLKEANLELNGQLSRWFDVSFSAPKVEKHSWKFTNLECHGDGIPLEVLLGCSLKYGIRTLRLEARMLQFGLQYPNRSLAQEIARLPMADFSVLEVAVHTQGHYFGSLLLHLLQIPPAIQKLELFIYQLQVEEDIWCPGEDCPCQQLIVWKNETIFLSDLKEVHISYLPARGDEEVDFLKLLFRCAPGLKRMDVAVDDKLHEEIRSIYGENPHAKCDVRSCSW</sequence>
<evidence type="ECO:0000313" key="2">
    <source>
        <dbReference type="Proteomes" id="UP000324897"/>
    </source>
</evidence>
<gene>
    <name evidence="1" type="ORF">EJB05_34612</name>
</gene>
<dbReference type="Gene3D" id="3.80.10.10">
    <property type="entry name" value="Ribonuclease Inhibitor"/>
    <property type="match status" value="1"/>
</dbReference>
<evidence type="ECO:0000313" key="1">
    <source>
        <dbReference type="EMBL" id="TVU18509.1"/>
    </source>
</evidence>
<dbReference type="InterPro" id="IPR055312">
    <property type="entry name" value="FBL15-like"/>
</dbReference>
<dbReference type="Proteomes" id="UP000324897">
    <property type="component" value="Chromosome 7"/>
</dbReference>
<dbReference type="PANTHER" id="PTHR34709:SF75">
    <property type="entry name" value="FBD DOMAIN-CONTAINING PROTEIN"/>
    <property type="match status" value="1"/>
</dbReference>
<accession>A0A5J9U497</accession>
<proteinExistence type="predicted"/>